<keyword evidence="4 7" id="KW-0732">Signal</keyword>
<feature type="domain" description="Solute-binding protein family 5" evidence="8">
    <location>
        <begin position="94"/>
        <end position="474"/>
    </location>
</feature>
<dbReference type="GO" id="GO:0015833">
    <property type="term" value="P:peptide transport"/>
    <property type="evidence" value="ECO:0007669"/>
    <property type="project" value="UniProtKB-KW"/>
</dbReference>
<feature type="signal peptide" evidence="7">
    <location>
        <begin position="1"/>
        <end position="23"/>
    </location>
</feature>
<accession>A0A3M8CHA6</accession>
<dbReference type="InterPro" id="IPR000914">
    <property type="entry name" value="SBP_5_dom"/>
</dbReference>
<dbReference type="InterPro" id="IPR030678">
    <property type="entry name" value="Peptide/Ni-bd"/>
</dbReference>
<dbReference type="PROSITE" id="PS51257">
    <property type="entry name" value="PROKAR_LIPOPROTEIN"/>
    <property type="match status" value="1"/>
</dbReference>
<dbReference type="Pfam" id="PF00496">
    <property type="entry name" value="SBP_bac_5"/>
    <property type="match status" value="1"/>
</dbReference>
<dbReference type="Gene3D" id="3.10.105.10">
    <property type="entry name" value="Dipeptide-binding Protein, Domain 3"/>
    <property type="match status" value="1"/>
</dbReference>
<evidence type="ECO:0000259" key="8">
    <source>
        <dbReference type="Pfam" id="PF00496"/>
    </source>
</evidence>
<reference evidence="9 10" key="1">
    <citation type="submission" date="2018-10" db="EMBL/GenBank/DDBJ databases">
        <title>Phylogenomics of Brevibacillus.</title>
        <authorList>
            <person name="Dunlap C."/>
        </authorList>
    </citation>
    <scope>NUCLEOTIDE SEQUENCE [LARGE SCALE GENOMIC DNA]</scope>
    <source>
        <strain evidence="9 10">JCM 12215</strain>
    </source>
</reference>
<dbReference type="PANTHER" id="PTHR30290:SF10">
    <property type="entry name" value="PERIPLASMIC OLIGOPEPTIDE-BINDING PROTEIN-RELATED"/>
    <property type="match status" value="1"/>
</dbReference>
<dbReference type="FunFam" id="3.90.76.10:FF:000001">
    <property type="entry name" value="Oligopeptide ABC transporter substrate-binding protein"/>
    <property type="match status" value="1"/>
</dbReference>
<evidence type="ECO:0000256" key="4">
    <source>
        <dbReference type="ARBA" id="ARBA00022729"/>
    </source>
</evidence>
<feature type="chain" id="PRO_5018160709" evidence="7">
    <location>
        <begin position="24"/>
        <end position="555"/>
    </location>
</feature>
<sequence length="555" mass="62706">MKKRNGFLALTLMAALTVTGCNFNSGESNSQAPAPSNNGGTTTEQPKSDKKVLQVYNTDEIPSLDSAHVHETVSFTVLNNTMDGLYRRDKNGQPYLAIAGKHDVSADNLVHTFTIRDNAKWSDGSPVTAHDFEFSWKKVFREAGHYSFMFESLAVKNAVAIEKGEKQPDELGVKAIDDKTLEVTLEYPNPLFNQLLSFPTFYPQKKEFVESKGDKYGLEFDNALYNGPFMLTDWKHDQGWTYVKNPNYWDAANIKLDQIDGYVVKDVSTALTLFESGQLDRVELNSSYVDQFKADPRFHIIETPTIYFLRFNHEHPVLKNKNVRKAIAMAWDKQGLTDVILNDGSSPLNGLVPKNFSKDASGKDFREYNGDLQKGSVDEAKALWEQGLKEAGVTEVKLGVNAADTDRSKKIGEYLKNQLEKNLPGLTLELKNVPSNQRLEIEKAIQYDLSLGTWGPDYADPMTYIDMWVTGGSANRMKYSNPKYDELVQQAKVNTDLEKRFQQMVELEKILIEEDVAIAPMYQEGLAILQKEFVKDYVYLPTAPSNNYLWVDIAK</sequence>
<dbReference type="RefSeq" id="WP_122908151.1">
    <property type="nucleotide sequence ID" value="NZ_CBCSBE010000001.1"/>
</dbReference>
<evidence type="ECO:0000256" key="5">
    <source>
        <dbReference type="ARBA" id="ARBA00022856"/>
    </source>
</evidence>
<dbReference type="Gene3D" id="3.40.190.10">
    <property type="entry name" value="Periplasmic binding protein-like II"/>
    <property type="match status" value="1"/>
</dbReference>
<dbReference type="GO" id="GO:1904680">
    <property type="term" value="F:peptide transmembrane transporter activity"/>
    <property type="evidence" value="ECO:0007669"/>
    <property type="project" value="TreeGrafter"/>
</dbReference>
<evidence type="ECO:0000256" key="6">
    <source>
        <dbReference type="SAM" id="MobiDB-lite"/>
    </source>
</evidence>
<dbReference type="InterPro" id="IPR039424">
    <property type="entry name" value="SBP_5"/>
</dbReference>
<dbReference type="OrthoDB" id="9801912at2"/>
<evidence type="ECO:0000256" key="7">
    <source>
        <dbReference type="SAM" id="SignalP"/>
    </source>
</evidence>
<evidence type="ECO:0000256" key="2">
    <source>
        <dbReference type="ARBA" id="ARBA00005695"/>
    </source>
</evidence>
<comment type="subcellular location">
    <subcellularLocation>
        <location evidence="1">Cell envelope</location>
    </subcellularLocation>
</comment>
<organism evidence="9 10">
    <name type="scientific">Brevibacillus invocatus</name>
    <dbReference type="NCBI Taxonomy" id="173959"/>
    <lineage>
        <taxon>Bacteria</taxon>
        <taxon>Bacillati</taxon>
        <taxon>Bacillota</taxon>
        <taxon>Bacilli</taxon>
        <taxon>Bacillales</taxon>
        <taxon>Paenibacillaceae</taxon>
        <taxon>Brevibacillus</taxon>
    </lineage>
</organism>
<keyword evidence="3" id="KW-0813">Transport</keyword>
<comment type="caution">
    <text evidence="9">The sequence shown here is derived from an EMBL/GenBank/DDBJ whole genome shotgun (WGS) entry which is preliminary data.</text>
</comment>
<evidence type="ECO:0000256" key="1">
    <source>
        <dbReference type="ARBA" id="ARBA00004196"/>
    </source>
</evidence>
<comment type="similarity">
    <text evidence="2">Belongs to the bacterial solute-binding protein 5 family.</text>
</comment>
<dbReference type="Gene3D" id="3.90.76.10">
    <property type="entry name" value="Dipeptide-binding Protein, Domain 1"/>
    <property type="match status" value="1"/>
</dbReference>
<proteinExistence type="inferred from homology"/>
<evidence type="ECO:0000313" key="10">
    <source>
        <dbReference type="Proteomes" id="UP000282028"/>
    </source>
</evidence>
<gene>
    <name evidence="9" type="ORF">EDM52_06085</name>
</gene>
<protein>
    <submittedName>
        <fullName evidence="9">Peptide ABC transporter substrate-binding protein</fullName>
    </submittedName>
</protein>
<keyword evidence="5" id="KW-0653">Protein transport</keyword>
<keyword evidence="10" id="KW-1185">Reference proteome</keyword>
<dbReference type="CDD" id="cd08504">
    <property type="entry name" value="PBP2_OppA"/>
    <property type="match status" value="1"/>
</dbReference>
<feature type="compositionally biased region" description="Polar residues" evidence="6">
    <location>
        <begin position="27"/>
        <end position="45"/>
    </location>
</feature>
<dbReference type="SUPFAM" id="SSF53850">
    <property type="entry name" value="Periplasmic binding protein-like II"/>
    <property type="match status" value="1"/>
</dbReference>
<dbReference type="AlphaFoldDB" id="A0A3M8CHA6"/>
<keyword evidence="5" id="KW-0571">Peptide transport</keyword>
<dbReference type="Proteomes" id="UP000282028">
    <property type="component" value="Unassembled WGS sequence"/>
</dbReference>
<dbReference type="GO" id="GO:0030288">
    <property type="term" value="C:outer membrane-bounded periplasmic space"/>
    <property type="evidence" value="ECO:0007669"/>
    <property type="project" value="UniProtKB-ARBA"/>
</dbReference>
<evidence type="ECO:0000313" key="9">
    <source>
        <dbReference type="EMBL" id="RNB75166.1"/>
    </source>
</evidence>
<dbReference type="PANTHER" id="PTHR30290">
    <property type="entry name" value="PERIPLASMIC BINDING COMPONENT OF ABC TRANSPORTER"/>
    <property type="match status" value="1"/>
</dbReference>
<dbReference type="GO" id="GO:0043190">
    <property type="term" value="C:ATP-binding cassette (ABC) transporter complex"/>
    <property type="evidence" value="ECO:0007669"/>
    <property type="project" value="InterPro"/>
</dbReference>
<dbReference type="FunFam" id="3.10.105.10:FF:000001">
    <property type="entry name" value="Oligopeptide ABC transporter, oligopeptide-binding protein"/>
    <property type="match status" value="1"/>
</dbReference>
<dbReference type="EMBL" id="RHHR01000010">
    <property type="protein sequence ID" value="RNB75166.1"/>
    <property type="molecule type" value="Genomic_DNA"/>
</dbReference>
<evidence type="ECO:0000256" key="3">
    <source>
        <dbReference type="ARBA" id="ARBA00022448"/>
    </source>
</evidence>
<feature type="region of interest" description="Disordered" evidence="6">
    <location>
        <begin position="27"/>
        <end position="49"/>
    </location>
</feature>
<name>A0A3M8CHA6_9BACL</name>
<dbReference type="PIRSF" id="PIRSF002741">
    <property type="entry name" value="MppA"/>
    <property type="match status" value="1"/>
</dbReference>